<sequence>MDAWCGGASGAPREPGASAVGTAVGTEPRVLGQRLRLAGVESRGWCRVVGLGLGSLLAGHGGTAAPLEGATPLQ</sequence>
<gene>
    <name evidence="2" type="ORF">NDU88_002881</name>
</gene>
<keyword evidence="3" id="KW-1185">Reference proteome</keyword>
<proteinExistence type="predicted"/>
<accession>A0AAV7T361</accession>
<feature type="region of interest" description="Disordered" evidence="1">
    <location>
        <begin position="1"/>
        <end position="23"/>
    </location>
</feature>
<organism evidence="2 3">
    <name type="scientific">Pleurodeles waltl</name>
    <name type="common">Iberian ribbed newt</name>
    <dbReference type="NCBI Taxonomy" id="8319"/>
    <lineage>
        <taxon>Eukaryota</taxon>
        <taxon>Metazoa</taxon>
        <taxon>Chordata</taxon>
        <taxon>Craniata</taxon>
        <taxon>Vertebrata</taxon>
        <taxon>Euteleostomi</taxon>
        <taxon>Amphibia</taxon>
        <taxon>Batrachia</taxon>
        <taxon>Caudata</taxon>
        <taxon>Salamandroidea</taxon>
        <taxon>Salamandridae</taxon>
        <taxon>Pleurodelinae</taxon>
        <taxon>Pleurodeles</taxon>
    </lineage>
</organism>
<evidence type="ECO:0000313" key="3">
    <source>
        <dbReference type="Proteomes" id="UP001066276"/>
    </source>
</evidence>
<reference evidence="2" key="1">
    <citation type="journal article" date="2022" name="bioRxiv">
        <title>Sequencing and chromosome-scale assembly of the giantPleurodeles waltlgenome.</title>
        <authorList>
            <person name="Brown T."/>
            <person name="Elewa A."/>
            <person name="Iarovenko S."/>
            <person name="Subramanian E."/>
            <person name="Araus A.J."/>
            <person name="Petzold A."/>
            <person name="Susuki M."/>
            <person name="Suzuki K.-i.T."/>
            <person name="Hayashi T."/>
            <person name="Toyoda A."/>
            <person name="Oliveira C."/>
            <person name="Osipova E."/>
            <person name="Leigh N.D."/>
            <person name="Simon A."/>
            <person name="Yun M.H."/>
        </authorList>
    </citation>
    <scope>NUCLEOTIDE SEQUENCE</scope>
    <source>
        <strain evidence="2">20211129_DDA</strain>
        <tissue evidence="2">Liver</tissue>
    </source>
</reference>
<dbReference type="EMBL" id="JANPWB010000007">
    <property type="protein sequence ID" value="KAJ1171010.1"/>
    <property type="molecule type" value="Genomic_DNA"/>
</dbReference>
<dbReference type="AlphaFoldDB" id="A0AAV7T361"/>
<dbReference type="Proteomes" id="UP001066276">
    <property type="component" value="Chromosome 4_1"/>
</dbReference>
<protein>
    <submittedName>
        <fullName evidence="2">Uncharacterized protein</fullName>
    </submittedName>
</protein>
<evidence type="ECO:0000313" key="2">
    <source>
        <dbReference type="EMBL" id="KAJ1171010.1"/>
    </source>
</evidence>
<name>A0AAV7T361_PLEWA</name>
<evidence type="ECO:0000256" key="1">
    <source>
        <dbReference type="SAM" id="MobiDB-lite"/>
    </source>
</evidence>
<comment type="caution">
    <text evidence="2">The sequence shown here is derived from an EMBL/GenBank/DDBJ whole genome shotgun (WGS) entry which is preliminary data.</text>
</comment>